<keyword evidence="2 5" id="KW-0812">Transmembrane</keyword>
<evidence type="ECO:0000256" key="2">
    <source>
        <dbReference type="ARBA" id="ARBA00022692"/>
    </source>
</evidence>
<dbReference type="PROSITE" id="PS50850">
    <property type="entry name" value="MFS"/>
    <property type="match status" value="1"/>
</dbReference>
<feature type="transmembrane region" description="Helical" evidence="5">
    <location>
        <begin position="147"/>
        <end position="165"/>
    </location>
</feature>
<proteinExistence type="predicted"/>
<evidence type="ECO:0000259" key="6">
    <source>
        <dbReference type="PROSITE" id="PS50850"/>
    </source>
</evidence>
<feature type="transmembrane region" description="Helical" evidence="5">
    <location>
        <begin position="177"/>
        <end position="193"/>
    </location>
</feature>
<evidence type="ECO:0000313" key="7">
    <source>
        <dbReference type="EMBL" id="BAZ00406.1"/>
    </source>
</evidence>
<evidence type="ECO:0000256" key="1">
    <source>
        <dbReference type="ARBA" id="ARBA00004651"/>
    </source>
</evidence>
<dbReference type="EMBL" id="AP018248">
    <property type="protein sequence ID" value="BAZ00406.1"/>
    <property type="molecule type" value="Genomic_DNA"/>
</dbReference>
<keyword evidence="4 5" id="KW-0472">Membrane</keyword>
<protein>
    <submittedName>
        <fullName evidence="7">Major facilitator superfamily MFS_1</fullName>
    </submittedName>
</protein>
<dbReference type="KEGG" id="ttq:NIES37_43970"/>
<feature type="transmembrane region" description="Helical" evidence="5">
    <location>
        <begin position="90"/>
        <end position="107"/>
    </location>
</feature>
<feature type="transmembrane region" description="Helical" evidence="5">
    <location>
        <begin position="377"/>
        <end position="397"/>
    </location>
</feature>
<feature type="transmembrane region" description="Helical" evidence="5">
    <location>
        <begin position="228"/>
        <end position="249"/>
    </location>
</feature>
<feature type="domain" description="Major facilitator superfamily (MFS) profile" evidence="6">
    <location>
        <begin position="24"/>
        <end position="401"/>
    </location>
</feature>
<dbReference type="Gene3D" id="1.20.1250.20">
    <property type="entry name" value="MFS general substrate transporter like domains"/>
    <property type="match status" value="1"/>
</dbReference>
<reference evidence="7 8" key="1">
    <citation type="submission" date="2017-06" db="EMBL/GenBank/DDBJ databases">
        <title>Genome sequencing of cyanobaciteial culture collection at National Institute for Environmental Studies (NIES).</title>
        <authorList>
            <person name="Hirose Y."/>
            <person name="Shimura Y."/>
            <person name="Fujisawa T."/>
            <person name="Nakamura Y."/>
            <person name="Kawachi M."/>
        </authorList>
    </citation>
    <scope>NUCLEOTIDE SEQUENCE [LARGE SCALE GENOMIC DNA]</scope>
    <source>
        <strain evidence="7 8">NIES-37</strain>
    </source>
</reference>
<feature type="transmembrane region" description="Helical" evidence="5">
    <location>
        <begin position="61"/>
        <end position="78"/>
    </location>
</feature>
<accession>A0A1Z4N3X2</accession>
<dbReference type="RefSeq" id="WP_096579255.1">
    <property type="nucleotide sequence ID" value="NZ_CAWNJS010000001.1"/>
</dbReference>
<feature type="transmembrane region" description="Helical" evidence="5">
    <location>
        <begin position="23"/>
        <end position="41"/>
    </location>
</feature>
<gene>
    <name evidence="7" type="ORF">NIES37_43970</name>
</gene>
<feature type="transmembrane region" description="Helical" evidence="5">
    <location>
        <begin position="113"/>
        <end position="135"/>
    </location>
</feature>
<feature type="transmembrane region" description="Helical" evidence="5">
    <location>
        <begin position="291"/>
        <end position="308"/>
    </location>
</feature>
<feature type="transmembrane region" description="Helical" evidence="5">
    <location>
        <begin position="314"/>
        <end position="332"/>
    </location>
</feature>
<dbReference type="InterPro" id="IPR020846">
    <property type="entry name" value="MFS_dom"/>
</dbReference>
<dbReference type="PANTHER" id="PTHR42910">
    <property type="entry name" value="TRANSPORTER SCO4007-RELATED"/>
    <property type="match status" value="1"/>
</dbReference>
<dbReference type="InterPro" id="IPR011701">
    <property type="entry name" value="MFS"/>
</dbReference>
<dbReference type="GO" id="GO:0022857">
    <property type="term" value="F:transmembrane transporter activity"/>
    <property type="evidence" value="ECO:0007669"/>
    <property type="project" value="InterPro"/>
</dbReference>
<name>A0A1Z4N3X2_9CYAN</name>
<feature type="transmembrane region" description="Helical" evidence="5">
    <location>
        <begin position="352"/>
        <end position="371"/>
    </location>
</feature>
<dbReference type="CDD" id="cd17324">
    <property type="entry name" value="MFS_NepI_like"/>
    <property type="match status" value="1"/>
</dbReference>
<sequence>MDFQEQSQLNDTTAFSNLLANRTTVFTLAIACGLAIANVYYNQPLLADMSRSFHISVQQVGFIPTLTQVGYATGLLFLVPLGDRLERKQLIIKMFGLLSCTLVAVAISPNIIWLGVASFFLGFSSIVAHLILPFVAQITPPNQRGKVIGTLMSGLIISVLLARSVSGFVGKLMGWPGIYWISAGVMIVLALAIRQQLPENRSSSQMSYPELMQSLAHLTYQQPVLREAAFNIALIFCAFNVFWVTLVFLLESPVYNYDSQVAGLFGLVGLVGAGTSSLVGRLVDKWGARRVVGIALCFALSGFTILWLTGTHLMGLILGVIILELGMHSAYLSNQIRVYNLVPNAESRLNTVYMVINYSGGALGSLLGSYSWVIGKWNGVCALGLFLLSLAAILHFGGRRK</sequence>
<feature type="transmembrane region" description="Helical" evidence="5">
    <location>
        <begin position="261"/>
        <end position="279"/>
    </location>
</feature>
<evidence type="ECO:0000313" key="8">
    <source>
        <dbReference type="Proteomes" id="UP000218785"/>
    </source>
</evidence>
<dbReference type="Pfam" id="PF07690">
    <property type="entry name" value="MFS_1"/>
    <property type="match status" value="1"/>
</dbReference>
<dbReference type="GO" id="GO:0005886">
    <property type="term" value="C:plasma membrane"/>
    <property type="evidence" value="ECO:0007669"/>
    <property type="project" value="UniProtKB-SubCell"/>
</dbReference>
<evidence type="ECO:0000256" key="5">
    <source>
        <dbReference type="SAM" id="Phobius"/>
    </source>
</evidence>
<organism evidence="7 8">
    <name type="scientific">Tolypothrix tenuis PCC 7101</name>
    <dbReference type="NCBI Taxonomy" id="231146"/>
    <lineage>
        <taxon>Bacteria</taxon>
        <taxon>Bacillati</taxon>
        <taxon>Cyanobacteriota</taxon>
        <taxon>Cyanophyceae</taxon>
        <taxon>Nostocales</taxon>
        <taxon>Tolypothrichaceae</taxon>
        <taxon>Tolypothrix</taxon>
    </lineage>
</organism>
<keyword evidence="8" id="KW-1185">Reference proteome</keyword>
<evidence type="ECO:0000256" key="3">
    <source>
        <dbReference type="ARBA" id="ARBA00022989"/>
    </source>
</evidence>
<dbReference type="InterPro" id="IPR036259">
    <property type="entry name" value="MFS_trans_sf"/>
</dbReference>
<evidence type="ECO:0000256" key="4">
    <source>
        <dbReference type="ARBA" id="ARBA00023136"/>
    </source>
</evidence>
<dbReference type="AlphaFoldDB" id="A0A1Z4N3X2"/>
<dbReference type="Proteomes" id="UP000218785">
    <property type="component" value="Chromosome"/>
</dbReference>
<dbReference type="PANTHER" id="PTHR42910:SF1">
    <property type="entry name" value="MAJOR FACILITATOR SUPERFAMILY (MFS) PROFILE DOMAIN-CONTAINING PROTEIN"/>
    <property type="match status" value="1"/>
</dbReference>
<keyword evidence="3 5" id="KW-1133">Transmembrane helix</keyword>
<comment type="subcellular location">
    <subcellularLocation>
        <location evidence="1">Cell membrane</location>
        <topology evidence="1">Multi-pass membrane protein</topology>
    </subcellularLocation>
</comment>
<dbReference type="SUPFAM" id="SSF103473">
    <property type="entry name" value="MFS general substrate transporter"/>
    <property type="match status" value="1"/>
</dbReference>